<accession>A0ABU4JQW3</accession>
<protein>
    <submittedName>
        <fullName evidence="9">AEC family transporter</fullName>
    </submittedName>
</protein>
<evidence type="ECO:0000256" key="5">
    <source>
        <dbReference type="ARBA" id="ARBA00022692"/>
    </source>
</evidence>
<dbReference type="Proteomes" id="UP001281656">
    <property type="component" value="Unassembled WGS sequence"/>
</dbReference>
<dbReference type="Pfam" id="PF03547">
    <property type="entry name" value="Mem_trans"/>
    <property type="match status" value="2"/>
</dbReference>
<keyword evidence="10" id="KW-1185">Reference proteome</keyword>
<feature type="transmembrane region" description="Helical" evidence="8">
    <location>
        <begin position="162"/>
        <end position="182"/>
    </location>
</feature>
<evidence type="ECO:0000256" key="7">
    <source>
        <dbReference type="ARBA" id="ARBA00023136"/>
    </source>
</evidence>
<comment type="similarity">
    <text evidence="2">Belongs to the auxin efflux carrier (TC 2.A.69) family.</text>
</comment>
<reference evidence="9 10" key="1">
    <citation type="submission" date="2023-04" db="EMBL/GenBank/DDBJ databases">
        <title>Clostridium tannerae sp. nov., isolated from the fecal material of an alpaca.</title>
        <authorList>
            <person name="Miller S."/>
            <person name="Hendry M."/>
            <person name="King J."/>
            <person name="Sankaranarayanan K."/>
            <person name="Lawson P.A."/>
        </authorList>
    </citation>
    <scope>NUCLEOTIDE SEQUENCE [LARGE SCALE GENOMIC DNA]</scope>
    <source>
        <strain evidence="9 10">A1-XYC3</strain>
    </source>
</reference>
<evidence type="ECO:0000313" key="10">
    <source>
        <dbReference type="Proteomes" id="UP001281656"/>
    </source>
</evidence>
<feature type="transmembrane region" description="Helical" evidence="8">
    <location>
        <begin position="37"/>
        <end position="55"/>
    </location>
</feature>
<evidence type="ECO:0000313" key="9">
    <source>
        <dbReference type="EMBL" id="MDW8800548.1"/>
    </source>
</evidence>
<feature type="transmembrane region" description="Helical" evidence="8">
    <location>
        <begin position="6"/>
        <end position="25"/>
    </location>
</feature>
<feature type="transmembrane region" description="Helical" evidence="8">
    <location>
        <begin position="101"/>
        <end position="123"/>
    </location>
</feature>
<dbReference type="InterPro" id="IPR004776">
    <property type="entry name" value="Mem_transp_PIN-like"/>
</dbReference>
<feature type="transmembrane region" description="Helical" evidence="8">
    <location>
        <begin position="67"/>
        <end position="89"/>
    </location>
</feature>
<keyword evidence="5 8" id="KW-0812">Transmembrane</keyword>
<keyword evidence="4" id="KW-1003">Cell membrane</keyword>
<sequence length="312" mass="35026">MLEMLSFIQQLIILYSIALVGYAAKKFGIIDDTADKALTNIILYITLPALIVFSMDFPFSFSFLKNFYTLIFLSIYILVLACILAFFMARQNNLPEDKGGVYQSLIIFGNQGFLGYALCFSLFSKEGVMYASVFNLFFLFLIWTYGVYLIAKEQLTFSWRILILNPGVLATSFGLLLFLMPFKLPLTISKFLENLGTPTTPLSMLLIGSLIGNLKKDVLLKLCKDKHLWQAVFAKLIIVPLLPFMLIFFNIKFTLLAIAVILTAMPSAPTTAIFAKKYGSDTYFGSIGICVSTLLSLLSLPLLYWLLNILAK</sequence>
<dbReference type="PANTHER" id="PTHR36838">
    <property type="entry name" value="AUXIN EFFLUX CARRIER FAMILY PROTEIN"/>
    <property type="match status" value="1"/>
</dbReference>
<keyword evidence="7 8" id="KW-0472">Membrane</keyword>
<name>A0ABU4JQW3_9CLOT</name>
<feature type="transmembrane region" description="Helical" evidence="8">
    <location>
        <begin position="129"/>
        <end position="150"/>
    </location>
</feature>
<organism evidence="9 10">
    <name type="scientific">Clostridium tanneri</name>
    <dbReference type="NCBI Taxonomy" id="3037988"/>
    <lineage>
        <taxon>Bacteria</taxon>
        <taxon>Bacillati</taxon>
        <taxon>Bacillota</taxon>
        <taxon>Clostridia</taxon>
        <taxon>Eubacteriales</taxon>
        <taxon>Clostridiaceae</taxon>
        <taxon>Clostridium</taxon>
    </lineage>
</organism>
<evidence type="ECO:0000256" key="6">
    <source>
        <dbReference type="ARBA" id="ARBA00022989"/>
    </source>
</evidence>
<feature type="transmembrane region" description="Helical" evidence="8">
    <location>
        <begin position="202"/>
        <end position="220"/>
    </location>
</feature>
<evidence type="ECO:0000256" key="3">
    <source>
        <dbReference type="ARBA" id="ARBA00022448"/>
    </source>
</evidence>
<evidence type="ECO:0000256" key="1">
    <source>
        <dbReference type="ARBA" id="ARBA00004651"/>
    </source>
</evidence>
<evidence type="ECO:0000256" key="4">
    <source>
        <dbReference type="ARBA" id="ARBA00022475"/>
    </source>
</evidence>
<evidence type="ECO:0000256" key="8">
    <source>
        <dbReference type="SAM" id="Phobius"/>
    </source>
</evidence>
<feature type="transmembrane region" description="Helical" evidence="8">
    <location>
        <begin position="255"/>
        <end position="275"/>
    </location>
</feature>
<evidence type="ECO:0000256" key="2">
    <source>
        <dbReference type="ARBA" id="ARBA00010145"/>
    </source>
</evidence>
<dbReference type="RefSeq" id="WP_318797037.1">
    <property type="nucleotide sequence ID" value="NZ_JARUJP010000004.1"/>
</dbReference>
<dbReference type="InterPro" id="IPR038770">
    <property type="entry name" value="Na+/solute_symporter_sf"/>
</dbReference>
<keyword evidence="3" id="KW-0813">Transport</keyword>
<dbReference type="EMBL" id="JARUJP010000004">
    <property type="protein sequence ID" value="MDW8800548.1"/>
    <property type="molecule type" value="Genomic_DNA"/>
</dbReference>
<gene>
    <name evidence="9" type="ORF">P8V03_05195</name>
</gene>
<keyword evidence="6 8" id="KW-1133">Transmembrane helix</keyword>
<comment type="subcellular location">
    <subcellularLocation>
        <location evidence="1">Cell membrane</location>
        <topology evidence="1">Multi-pass membrane protein</topology>
    </subcellularLocation>
</comment>
<dbReference type="PANTHER" id="PTHR36838:SF1">
    <property type="entry name" value="SLR1864 PROTEIN"/>
    <property type="match status" value="1"/>
</dbReference>
<dbReference type="Gene3D" id="1.20.1530.20">
    <property type="match status" value="1"/>
</dbReference>
<feature type="transmembrane region" description="Helical" evidence="8">
    <location>
        <begin position="282"/>
        <end position="307"/>
    </location>
</feature>
<feature type="transmembrane region" description="Helical" evidence="8">
    <location>
        <begin position="232"/>
        <end position="249"/>
    </location>
</feature>
<comment type="caution">
    <text evidence="9">The sequence shown here is derived from an EMBL/GenBank/DDBJ whole genome shotgun (WGS) entry which is preliminary data.</text>
</comment>
<proteinExistence type="inferred from homology"/>